<proteinExistence type="predicted"/>
<feature type="domain" description="Helix-turn-helix" evidence="1">
    <location>
        <begin position="5"/>
        <end position="53"/>
    </location>
</feature>
<dbReference type="PANTHER" id="PTHR38431:SF1">
    <property type="entry name" value="BLL2305 PROTEIN"/>
    <property type="match status" value="1"/>
</dbReference>
<accession>A0A2M7QKG1</accession>
<dbReference type="NCBIfam" id="TIGR01764">
    <property type="entry name" value="excise"/>
    <property type="match status" value="1"/>
</dbReference>
<dbReference type="AlphaFoldDB" id="A0A2M7QKG1"/>
<evidence type="ECO:0000259" key="1">
    <source>
        <dbReference type="Pfam" id="PF12728"/>
    </source>
</evidence>
<dbReference type="SUPFAM" id="SSF46955">
    <property type="entry name" value="Putative DNA-binding domain"/>
    <property type="match status" value="1"/>
</dbReference>
<dbReference type="PANTHER" id="PTHR38431">
    <property type="entry name" value="BLL2305 PROTEIN"/>
    <property type="match status" value="1"/>
</dbReference>
<organism evidence="2 3">
    <name type="scientific">Candidatus Roizmanbacteria bacterium CG_4_10_14_0_8_um_filter_33_9</name>
    <dbReference type="NCBI Taxonomy" id="1974826"/>
    <lineage>
        <taxon>Bacteria</taxon>
        <taxon>Candidatus Roizmaniibacteriota</taxon>
    </lineage>
</organism>
<evidence type="ECO:0000313" key="2">
    <source>
        <dbReference type="EMBL" id="PIY72421.1"/>
    </source>
</evidence>
<dbReference type="InterPro" id="IPR010093">
    <property type="entry name" value="SinI_DNA-bd"/>
</dbReference>
<dbReference type="GO" id="GO:0003677">
    <property type="term" value="F:DNA binding"/>
    <property type="evidence" value="ECO:0007669"/>
    <property type="project" value="UniProtKB-KW"/>
</dbReference>
<sequence>MEKKYLTIEEVAEQLKVNKVTVYRLARKGKIPAFKFGKAWRISSAKLEKLFEGKLKK</sequence>
<dbReference type="Proteomes" id="UP000229401">
    <property type="component" value="Unassembled WGS sequence"/>
</dbReference>
<protein>
    <submittedName>
        <fullName evidence="2">DNA-binding protein</fullName>
    </submittedName>
</protein>
<comment type="caution">
    <text evidence="2">The sequence shown here is derived from an EMBL/GenBank/DDBJ whole genome shotgun (WGS) entry which is preliminary data.</text>
</comment>
<name>A0A2M7QKG1_9BACT</name>
<dbReference type="InterPro" id="IPR041657">
    <property type="entry name" value="HTH_17"/>
</dbReference>
<keyword evidence="2" id="KW-0238">DNA-binding</keyword>
<gene>
    <name evidence="2" type="ORF">COY87_01050</name>
</gene>
<dbReference type="InterPro" id="IPR009061">
    <property type="entry name" value="DNA-bd_dom_put_sf"/>
</dbReference>
<reference evidence="3" key="1">
    <citation type="submission" date="2017-09" db="EMBL/GenBank/DDBJ databases">
        <title>Depth-based differentiation of microbial function through sediment-hosted aquifers and enrichment of novel symbionts in the deep terrestrial subsurface.</title>
        <authorList>
            <person name="Probst A.J."/>
            <person name="Ladd B."/>
            <person name="Jarett J.K."/>
            <person name="Geller-Mcgrath D.E."/>
            <person name="Sieber C.M.K."/>
            <person name="Emerson J.B."/>
            <person name="Anantharaman K."/>
            <person name="Thomas B.C."/>
            <person name="Malmstrom R."/>
            <person name="Stieglmeier M."/>
            <person name="Klingl A."/>
            <person name="Woyke T."/>
            <person name="Ryan C.M."/>
            <person name="Banfield J.F."/>
        </authorList>
    </citation>
    <scope>NUCLEOTIDE SEQUENCE [LARGE SCALE GENOMIC DNA]</scope>
</reference>
<dbReference type="EMBL" id="PFLI01000038">
    <property type="protein sequence ID" value="PIY72421.1"/>
    <property type="molecule type" value="Genomic_DNA"/>
</dbReference>
<evidence type="ECO:0000313" key="3">
    <source>
        <dbReference type="Proteomes" id="UP000229401"/>
    </source>
</evidence>
<dbReference type="Pfam" id="PF12728">
    <property type="entry name" value="HTH_17"/>
    <property type="match status" value="1"/>
</dbReference>